<dbReference type="Proteomes" id="UP000501570">
    <property type="component" value="Chromosome"/>
</dbReference>
<proteinExistence type="predicted"/>
<name>A0ABX6KMS9_CHRGL</name>
<gene>
    <name evidence="1" type="ORF">FOB44_04450</name>
</gene>
<accession>A0ABX6KMS9</accession>
<evidence type="ECO:0008006" key="3">
    <source>
        <dbReference type="Google" id="ProtNLM"/>
    </source>
</evidence>
<reference evidence="1 2" key="1">
    <citation type="submission" date="2019-09" db="EMBL/GenBank/DDBJ databases">
        <title>FDA dAtabase for Regulatory Grade micrObial Sequences (FDA-ARGOS): Supporting development and validation of Infectious Disease Dx tests.</title>
        <authorList>
            <person name="Sciortino C."/>
            <person name="Tallon L."/>
            <person name="Sadzewicz L."/>
            <person name="Vavikolanu K."/>
            <person name="Mehta A."/>
            <person name="Aluvathingal J."/>
            <person name="Nadendla S."/>
            <person name="Nandy P."/>
            <person name="Geyer C."/>
            <person name="Yan Y."/>
            <person name="Sichtig H."/>
        </authorList>
    </citation>
    <scope>NUCLEOTIDE SEQUENCE [LARGE SCALE GENOMIC DNA]</scope>
    <source>
        <strain evidence="1 2">FDAARGOS_636</strain>
    </source>
</reference>
<evidence type="ECO:0000313" key="1">
    <source>
        <dbReference type="EMBL" id="QIY89953.1"/>
    </source>
</evidence>
<keyword evidence="2" id="KW-1185">Reference proteome</keyword>
<sequence>MAVLEAEKYNNVIDFGKKAITSLKENNLDQFSVLAEEGWNCFPEPKNNWNQGYNYAKMIYKGFFSHKQFDQAKIWLNRMIENNNTLNLFDEDVWFETAKYQFETADYKESYNKLKQVVEVAGFRYFENEDPKYLEFYKNPDKYFQD</sequence>
<evidence type="ECO:0000313" key="2">
    <source>
        <dbReference type="Proteomes" id="UP000501570"/>
    </source>
</evidence>
<dbReference type="SUPFAM" id="SSF81901">
    <property type="entry name" value="HCP-like"/>
    <property type="match status" value="1"/>
</dbReference>
<protein>
    <recommendedName>
        <fullName evidence="3">DUF4034 domain-containing protein</fullName>
    </recommendedName>
</protein>
<dbReference type="EMBL" id="CP050995">
    <property type="protein sequence ID" value="QIY89953.1"/>
    <property type="molecule type" value="Genomic_DNA"/>
</dbReference>
<organism evidence="1 2">
    <name type="scientific">Chryseobacterium gallinarum</name>
    <dbReference type="NCBI Taxonomy" id="1324352"/>
    <lineage>
        <taxon>Bacteria</taxon>
        <taxon>Pseudomonadati</taxon>
        <taxon>Bacteroidota</taxon>
        <taxon>Flavobacteriia</taxon>
        <taxon>Flavobacteriales</taxon>
        <taxon>Weeksellaceae</taxon>
        <taxon>Chryseobacterium group</taxon>
        <taxon>Chryseobacterium</taxon>
    </lineage>
</organism>
<dbReference type="RefSeq" id="WP_168237757.1">
    <property type="nucleotide sequence ID" value="NZ_CP050995.1"/>
</dbReference>